<protein>
    <submittedName>
        <fullName evidence="1">Uncharacterized protein</fullName>
    </submittedName>
</protein>
<evidence type="ECO:0000313" key="1">
    <source>
        <dbReference type="EMBL" id="MFC3003531.1"/>
    </source>
</evidence>
<dbReference type="EMBL" id="JBHRSB010000012">
    <property type="protein sequence ID" value="MFC3003531.1"/>
    <property type="molecule type" value="Genomic_DNA"/>
</dbReference>
<keyword evidence="2" id="KW-1185">Reference proteome</keyword>
<gene>
    <name evidence="1" type="ORF">ACFOD3_26795</name>
</gene>
<evidence type="ECO:0000313" key="2">
    <source>
        <dbReference type="Proteomes" id="UP001595420"/>
    </source>
</evidence>
<sequence length="77" mass="8153">MSLNRETLALASLAIAAALRLEWRLMQHVAEAEAAGAARNEGEGAVLAGLTHAGLPLLSMVPLATQAFDERHHRGLD</sequence>
<organism evidence="1 2">
    <name type="scientific">Falsiroseomonas tokyonensis</name>
    <dbReference type="NCBI Taxonomy" id="430521"/>
    <lineage>
        <taxon>Bacteria</taxon>
        <taxon>Pseudomonadati</taxon>
        <taxon>Pseudomonadota</taxon>
        <taxon>Alphaproteobacteria</taxon>
        <taxon>Acetobacterales</taxon>
        <taxon>Roseomonadaceae</taxon>
        <taxon>Falsiroseomonas</taxon>
    </lineage>
</organism>
<proteinExistence type="predicted"/>
<dbReference type="Proteomes" id="UP001595420">
    <property type="component" value="Unassembled WGS sequence"/>
</dbReference>
<name>A0ABV7C2Y3_9PROT</name>
<reference evidence="2" key="1">
    <citation type="journal article" date="2019" name="Int. J. Syst. Evol. Microbiol.">
        <title>The Global Catalogue of Microorganisms (GCM) 10K type strain sequencing project: providing services to taxonomists for standard genome sequencing and annotation.</title>
        <authorList>
            <consortium name="The Broad Institute Genomics Platform"/>
            <consortium name="The Broad Institute Genome Sequencing Center for Infectious Disease"/>
            <person name="Wu L."/>
            <person name="Ma J."/>
        </authorList>
    </citation>
    <scope>NUCLEOTIDE SEQUENCE [LARGE SCALE GENOMIC DNA]</scope>
    <source>
        <strain evidence="2">CGMCC 1.16855</strain>
    </source>
</reference>
<comment type="caution">
    <text evidence="1">The sequence shown here is derived from an EMBL/GenBank/DDBJ whole genome shotgun (WGS) entry which is preliminary data.</text>
</comment>
<accession>A0ABV7C2Y3</accession>
<dbReference type="RefSeq" id="WP_216839987.1">
    <property type="nucleotide sequence ID" value="NZ_JAFNJS010000012.1"/>
</dbReference>